<gene>
    <name evidence="1" type="ORF">KU74_12270</name>
</gene>
<dbReference type="InterPro" id="IPR019650">
    <property type="entry name" value="DUF2513"/>
</dbReference>
<dbReference type="Pfam" id="PF10711">
    <property type="entry name" value="DUF2513"/>
    <property type="match status" value="1"/>
</dbReference>
<evidence type="ECO:0008006" key="3">
    <source>
        <dbReference type="Google" id="ProtNLM"/>
    </source>
</evidence>
<evidence type="ECO:0000313" key="2">
    <source>
        <dbReference type="Proteomes" id="UP000029435"/>
    </source>
</evidence>
<organism evidence="1 2">
    <name type="scientific">Pectobacterium brasiliense</name>
    <dbReference type="NCBI Taxonomy" id="180957"/>
    <lineage>
        <taxon>Bacteria</taxon>
        <taxon>Pseudomonadati</taxon>
        <taxon>Pseudomonadota</taxon>
        <taxon>Gammaproteobacteria</taxon>
        <taxon>Enterobacterales</taxon>
        <taxon>Pectobacteriaceae</taxon>
        <taxon>Pectobacterium</taxon>
    </lineage>
</organism>
<dbReference type="AlphaFoldDB" id="A0A0M2F2K0"/>
<reference evidence="1 2" key="1">
    <citation type="submission" date="2014-08" db="EMBL/GenBank/DDBJ databases">
        <title>Genome sequences of NCPPB Pectobacterium isolates.</title>
        <authorList>
            <person name="Glover R.H."/>
            <person name="Sapp M."/>
            <person name="Elphinstone J."/>
        </authorList>
    </citation>
    <scope>NUCLEOTIDE SEQUENCE [LARGE SCALE GENOMIC DNA]</scope>
    <source>
        <strain evidence="1 2">LMG 21372</strain>
    </source>
</reference>
<protein>
    <recommendedName>
        <fullName evidence="3">DUF2513 domain-containing protein</fullName>
    </recommendedName>
</protein>
<name>A0A0M2F2K0_9GAMM</name>
<dbReference type="Proteomes" id="UP000029435">
    <property type="component" value="Unassembled WGS sequence"/>
</dbReference>
<comment type="caution">
    <text evidence="1">The sequence shown here is derived from an EMBL/GenBank/DDBJ whole genome shotgun (WGS) entry which is preliminary data.</text>
</comment>
<dbReference type="EMBL" id="JQOD01000002">
    <property type="protein sequence ID" value="KGA34244.1"/>
    <property type="molecule type" value="Genomic_DNA"/>
</dbReference>
<sequence>MRIDKDYLKGLLEAFESSDEPQTDINKLLIAGYDHQSKEFRFHVRLLEDRNLIGRVDGLAGIGFFSTKSDDTDDPGFFDAVPLRLTASGHEFLEAIRNQEVWATLKDGFKEASMGTLVTVSKELFSRVLNKQLDKYI</sequence>
<proteinExistence type="predicted"/>
<dbReference type="RefSeq" id="WP_039315330.1">
    <property type="nucleotide sequence ID" value="NZ_JQOD01000002.1"/>
</dbReference>
<accession>A0A0M2F2K0</accession>
<dbReference type="OrthoDB" id="307608at2"/>
<evidence type="ECO:0000313" key="1">
    <source>
        <dbReference type="EMBL" id="KGA34244.1"/>
    </source>
</evidence>